<dbReference type="InterPro" id="IPR050789">
    <property type="entry name" value="Diverse_Enzym_Activities"/>
</dbReference>
<organism evidence="3 4">
    <name type="scientific">Fodinicola feengrottensis</name>
    <dbReference type="NCBI Taxonomy" id="435914"/>
    <lineage>
        <taxon>Bacteria</taxon>
        <taxon>Bacillati</taxon>
        <taxon>Actinomycetota</taxon>
        <taxon>Actinomycetes</taxon>
        <taxon>Mycobacteriales</taxon>
        <taxon>Fodinicola</taxon>
    </lineage>
</organism>
<dbReference type="InterPro" id="IPR012338">
    <property type="entry name" value="Beta-lactam/transpept-like"/>
</dbReference>
<dbReference type="Proteomes" id="UP001500618">
    <property type="component" value="Unassembled WGS sequence"/>
</dbReference>
<dbReference type="EMBL" id="BAAANY010000056">
    <property type="protein sequence ID" value="GAA1723211.1"/>
    <property type="molecule type" value="Genomic_DNA"/>
</dbReference>
<comment type="caution">
    <text evidence="3">The sequence shown here is derived from an EMBL/GenBank/DDBJ whole genome shotgun (WGS) entry which is preliminary data.</text>
</comment>
<accession>A0ABN2JDB7</accession>
<evidence type="ECO:0000259" key="2">
    <source>
        <dbReference type="Pfam" id="PF00144"/>
    </source>
</evidence>
<feature type="signal peptide" evidence="1">
    <location>
        <begin position="1"/>
        <end position="32"/>
    </location>
</feature>
<evidence type="ECO:0000313" key="3">
    <source>
        <dbReference type="EMBL" id="GAA1723211.1"/>
    </source>
</evidence>
<dbReference type="GO" id="GO:0016787">
    <property type="term" value="F:hydrolase activity"/>
    <property type="evidence" value="ECO:0007669"/>
    <property type="project" value="UniProtKB-KW"/>
</dbReference>
<gene>
    <name evidence="3" type="ORF">GCM10009765_83970</name>
</gene>
<sequence>MVVTFRSQVRTALVAGSVLASLLVAAPAPVAAADPPCQEKPDPTVTHHFYEDNPTYHGDDNAWTTSTPEAVDLDSGKLEDGLNQIKSNPLLLSTLVIRHGKLAMERYLHNSKRTDSNNIHSASKTILRLLLAIAVRDGYIQSLDVPVSSILPQYFTGPSDPRNAITLRHLATMTSGLQWQEDCTENAIEKQHDWVKAILDRTFDPAALGKTGNYSTGNSHVLSAVLTKATGMSTASLAAQKLFGPLGITAEHWGSDPTGISSGGYNVYMSPREMARVGQLMLQHGQWNGTQLVPAADIADATQRVWSDPETPEFGYGQLMWLRTIDGHDMFFAWGFNGQFIYVIPSMDIVVVTTENTAGDENEINSKTFLQAVIAACKKDCNVSGADLLRNGR</sequence>
<feature type="domain" description="Beta-lactamase-related" evidence="2">
    <location>
        <begin position="94"/>
        <end position="363"/>
    </location>
</feature>
<dbReference type="PANTHER" id="PTHR43283:SF7">
    <property type="entry name" value="BETA-LACTAMASE-RELATED DOMAIN-CONTAINING PROTEIN"/>
    <property type="match status" value="1"/>
</dbReference>
<keyword evidence="1" id="KW-0732">Signal</keyword>
<reference evidence="3 4" key="1">
    <citation type="journal article" date="2019" name="Int. J. Syst. Evol. Microbiol.">
        <title>The Global Catalogue of Microorganisms (GCM) 10K type strain sequencing project: providing services to taxonomists for standard genome sequencing and annotation.</title>
        <authorList>
            <consortium name="The Broad Institute Genomics Platform"/>
            <consortium name="The Broad Institute Genome Sequencing Center for Infectious Disease"/>
            <person name="Wu L."/>
            <person name="Ma J."/>
        </authorList>
    </citation>
    <scope>NUCLEOTIDE SEQUENCE [LARGE SCALE GENOMIC DNA]</scope>
    <source>
        <strain evidence="3 4">JCM 14718</strain>
    </source>
</reference>
<proteinExistence type="predicted"/>
<dbReference type="Gene3D" id="3.40.710.10">
    <property type="entry name" value="DD-peptidase/beta-lactamase superfamily"/>
    <property type="match status" value="1"/>
</dbReference>
<dbReference type="RefSeq" id="WP_344315540.1">
    <property type="nucleotide sequence ID" value="NZ_BAAANY010000056.1"/>
</dbReference>
<evidence type="ECO:0000256" key="1">
    <source>
        <dbReference type="SAM" id="SignalP"/>
    </source>
</evidence>
<dbReference type="Pfam" id="PF00144">
    <property type="entry name" value="Beta-lactamase"/>
    <property type="match status" value="1"/>
</dbReference>
<keyword evidence="4" id="KW-1185">Reference proteome</keyword>
<feature type="chain" id="PRO_5046063194" evidence="1">
    <location>
        <begin position="33"/>
        <end position="393"/>
    </location>
</feature>
<evidence type="ECO:0000313" key="4">
    <source>
        <dbReference type="Proteomes" id="UP001500618"/>
    </source>
</evidence>
<protein>
    <submittedName>
        <fullName evidence="3">Serine hydrolase</fullName>
    </submittedName>
</protein>
<dbReference type="PANTHER" id="PTHR43283">
    <property type="entry name" value="BETA-LACTAMASE-RELATED"/>
    <property type="match status" value="1"/>
</dbReference>
<name>A0ABN2JDB7_9ACTN</name>
<keyword evidence="3" id="KW-0378">Hydrolase</keyword>
<dbReference type="SUPFAM" id="SSF56601">
    <property type="entry name" value="beta-lactamase/transpeptidase-like"/>
    <property type="match status" value="1"/>
</dbReference>
<dbReference type="InterPro" id="IPR001466">
    <property type="entry name" value="Beta-lactam-related"/>
</dbReference>